<dbReference type="PANTHER" id="PTHR37253">
    <property type="entry name" value="PROTEIN GAMETE EXPRESSED 3"/>
    <property type="match status" value="1"/>
</dbReference>
<reference evidence="6" key="1">
    <citation type="journal article" date="2020" name="Genome Biol.">
        <title>Gamete binning: chromosome-level and haplotype-resolved genome assembly enabled by high-throughput single-cell sequencing of gamete genomes.</title>
        <authorList>
            <person name="Campoy J.A."/>
            <person name="Sun H."/>
            <person name="Goel M."/>
            <person name="Jiao W.-B."/>
            <person name="Folz-Donahue K."/>
            <person name="Wang N."/>
            <person name="Rubio M."/>
            <person name="Liu C."/>
            <person name="Kukat C."/>
            <person name="Ruiz D."/>
            <person name="Huettel B."/>
            <person name="Schneeberger K."/>
        </authorList>
    </citation>
    <scope>NUCLEOTIDE SEQUENCE [LARGE SCALE GENOMIC DNA]</scope>
    <source>
        <strain evidence="6">cv. Rojo Pasion</strain>
    </source>
</reference>
<dbReference type="EMBL" id="CAEKKB010000003">
    <property type="protein sequence ID" value="CAB4305071.1"/>
    <property type="molecule type" value="Genomic_DNA"/>
</dbReference>
<keyword evidence="1" id="KW-0175">Coiled coil</keyword>
<dbReference type="AlphaFoldDB" id="A0A6J5WXB8"/>
<feature type="region of interest" description="Disordered" evidence="2">
    <location>
        <begin position="586"/>
        <end position="644"/>
    </location>
</feature>
<dbReference type="GO" id="GO:0005886">
    <property type="term" value="C:plasma membrane"/>
    <property type="evidence" value="ECO:0007669"/>
    <property type="project" value="TreeGrafter"/>
</dbReference>
<keyword evidence="4" id="KW-0732">Signal</keyword>
<dbReference type="Proteomes" id="UP000507245">
    <property type="component" value="Unassembled WGS sequence"/>
</dbReference>
<accession>A0A6J5WXB8</accession>
<evidence type="ECO:0000313" key="6">
    <source>
        <dbReference type="Proteomes" id="UP000507245"/>
    </source>
</evidence>
<gene>
    <name evidence="5" type="ORF">ORAREDHAP_LOCUS22936</name>
</gene>
<dbReference type="InterPro" id="IPR011047">
    <property type="entry name" value="Quinoprotein_ADH-like_sf"/>
</dbReference>
<feature type="coiled-coil region" evidence="1">
    <location>
        <begin position="488"/>
        <end position="536"/>
    </location>
</feature>
<dbReference type="InterPro" id="IPR015943">
    <property type="entry name" value="WD40/YVTN_repeat-like_dom_sf"/>
</dbReference>
<dbReference type="OrthoDB" id="1187224at2759"/>
<evidence type="ECO:0000256" key="3">
    <source>
        <dbReference type="SAM" id="Phobius"/>
    </source>
</evidence>
<evidence type="ECO:0000313" key="5">
    <source>
        <dbReference type="EMBL" id="CAB4305071.1"/>
    </source>
</evidence>
<evidence type="ECO:0000256" key="1">
    <source>
        <dbReference type="SAM" id="Coils"/>
    </source>
</evidence>
<evidence type="ECO:0008006" key="7">
    <source>
        <dbReference type="Google" id="ProtNLM"/>
    </source>
</evidence>
<evidence type="ECO:0000256" key="2">
    <source>
        <dbReference type="SAM" id="MobiDB-lite"/>
    </source>
</evidence>
<dbReference type="PANTHER" id="PTHR37253:SF1">
    <property type="entry name" value="PROTEIN GAMETE EXPRESSED 3"/>
    <property type="match status" value="1"/>
</dbReference>
<keyword evidence="3" id="KW-0812">Transmembrane</keyword>
<organism evidence="5 6">
    <name type="scientific">Prunus armeniaca</name>
    <name type="common">Apricot</name>
    <name type="synonym">Armeniaca vulgaris</name>
    <dbReference type="NCBI Taxonomy" id="36596"/>
    <lineage>
        <taxon>Eukaryota</taxon>
        <taxon>Viridiplantae</taxon>
        <taxon>Streptophyta</taxon>
        <taxon>Embryophyta</taxon>
        <taxon>Tracheophyta</taxon>
        <taxon>Spermatophyta</taxon>
        <taxon>Magnoliopsida</taxon>
        <taxon>eudicotyledons</taxon>
        <taxon>Gunneridae</taxon>
        <taxon>Pentapetalae</taxon>
        <taxon>rosids</taxon>
        <taxon>fabids</taxon>
        <taxon>Rosales</taxon>
        <taxon>Rosaceae</taxon>
        <taxon>Amygdaloideae</taxon>
        <taxon>Amygdaleae</taxon>
        <taxon>Prunus</taxon>
    </lineage>
</organism>
<dbReference type="InterPro" id="IPR018391">
    <property type="entry name" value="PQQ_b-propeller_rpt"/>
</dbReference>
<dbReference type="SUPFAM" id="SSF50998">
    <property type="entry name" value="Quinoprotein alcohol dehydrogenase-like"/>
    <property type="match status" value="1"/>
</dbReference>
<feature type="transmembrane region" description="Helical" evidence="3">
    <location>
        <begin position="446"/>
        <end position="471"/>
    </location>
</feature>
<feature type="chain" id="PRO_5026966762" description="Protein GAMETE EXPRESSED 3" evidence="4">
    <location>
        <begin position="22"/>
        <end position="687"/>
    </location>
</feature>
<keyword evidence="3" id="KW-1133">Transmembrane helix</keyword>
<keyword evidence="3" id="KW-0472">Membrane</keyword>
<protein>
    <recommendedName>
        <fullName evidence="7">Protein GAMETE EXPRESSED 3</fullName>
    </recommendedName>
</protein>
<dbReference type="GO" id="GO:0009793">
    <property type="term" value="P:embryo development ending in seed dormancy"/>
    <property type="evidence" value="ECO:0007669"/>
    <property type="project" value="TreeGrafter"/>
</dbReference>
<dbReference type="FunFam" id="2.130.10.10:FF:001929">
    <property type="entry name" value="Protein GAMETE EXPRESSED 3"/>
    <property type="match status" value="1"/>
</dbReference>
<dbReference type="SMART" id="SM00564">
    <property type="entry name" value="PQQ"/>
    <property type="match status" value="3"/>
</dbReference>
<feature type="signal peptide" evidence="4">
    <location>
        <begin position="1"/>
        <end position="21"/>
    </location>
</feature>
<dbReference type="InterPro" id="IPR045301">
    <property type="entry name" value="GEX3-like"/>
</dbReference>
<keyword evidence="6" id="KW-1185">Reference proteome</keyword>
<dbReference type="Gene3D" id="2.130.10.10">
    <property type="entry name" value="YVTN repeat-like/Quinoprotein amine dehydrogenase"/>
    <property type="match status" value="1"/>
</dbReference>
<name>A0A6J5WXB8_PRUAR</name>
<evidence type="ECO:0000256" key="4">
    <source>
        <dbReference type="SAM" id="SignalP"/>
    </source>
</evidence>
<sequence length="687" mass="75832">MAVLQSLVFLFLMVSLASTHSQSTQFQNYPAKEPTRRNSRRLSRPLIGHDGKVYTCSEKDLLAFESNGSIAWTMHLNYTCNSDMPPVHGGRRKIYLVADNRVIKINLLNNGTSEPAAEVLLSAEPTKEGQGGIVGLAVSTMSSSVFVNIKNRGLFAYMTRGQLLWSAGPVIDLFGYRQGCRKNSADCFFNSVPVIDECEASIYISNTGGELYSLSIRHPHFKWIQDLSSYDKVFTITPGNNGRLYVTVPVKALLLALDVSSGNVLWEGSIGPLSTADYAPVVDSNGWISIGSLDGFLYSFSPTGVLKKFSRTAVTDSVIQVSPTLDCTGFAIYISQTEMEGKISRTVGEYTYVSAMKPKSVLLTLYVPATGSIYWSESYPGQFSSFMSQSDLCHFILDERILLAFVAASKTGNPLACRSTRQKLMSSCSQVRPKLVSIYTGNERAILWFLLFESAIMVALAGLVRFCCIFWSKKKLKGENLGSFLEKRRSLRLKKKAFDRTITELEQKAAVEAMANEEVLEKLGNLLQKREGIERKLSTTYSLGRDGGSSRSKTLLPLYDRKTRSYYLQGGKKESVAVFHTLSDTSTSIESSSGGGEAGWTSCEDKGKAPLEEEESSSDGGFFTREYKKSPSEPASSSRGLVNPLLGEKEWTGKKLHYEDEVDSEPKIMIGSRSLSLKRRRALSSTN</sequence>
<proteinExistence type="predicted"/>
<dbReference type="GO" id="GO:0010183">
    <property type="term" value="P:pollen tube guidance"/>
    <property type="evidence" value="ECO:0007669"/>
    <property type="project" value="TreeGrafter"/>
</dbReference>